<feature type="chain" id="PRO_5023825759" evidence="4">
    <location>
        <begin position="29"/>
        <end position="1806"/>
    </location>
</feature>
<dbReference type="Pfam" id="PF09479">
    <property type="entry name" value="Flg_new"/>
    <property type="match status" value="1"/>
</dbReference>
<keyword evidence="4" id="KW-0732">Signal</keyword>
<keyword evidence="6" id="KW-0378">Hydrolase</keyword>
<dbReference type="PROSITE" id="PS50022">
    <property type="entry name" value="FA58C_3"/>
    <property type="match status" value="1"/>
</dbReference>
<feature type="domain" description="F5/8 type C" evidence="5">
    <location>
        <begin position="93"/>
        <end position="241"/>
    </location>
</feature>
<organism evidence="6 7">
    <name type="scientific">Collinsella aerofaciens</name>
    <dbReference type="NCBI Taxonomy" id="74426"/>
    <lineage>
        <taxon>Bacteria</taxon>
        <taxon>Bacillati</taxon>
        <taxon>Actinomycetota</taxon>
        <taxon>Coriobacteriia</taxon>
        <taxon>Coriobacteriales</taxon>
        <taxon>Coriobacteriaceae</taxon>
        <taxon>Collinsella</taxon>
    </lineage>
</organism>
<name>A0A5K1IZT9_9ACTN</name>
<evidence type="ECO:0000256" key="2">
    <source>
        <dbReference type="SAM" id="MobiDB-lite"/>
    </source>
</evidence>
<dbReference type="InterPro" id="IPR013785">
    <property type="entry name" value="Aldolase_TIM"/>
</dbReference>
<gene>
    <name evidence="6" type="primary">nagJ</name>
    <name evidence="6" type="ORF">KCJAJFAP_00099</name>
</gene>
<dbReference type="RefSeq" id="WP_187324780.1">
    <property type="nucleotide sequence ID" value="NZ_CAAKNU010000050.1"/>
</dbReference>
<protein>
    <submittedName>
        <fullName evidence="6">O-GlcNAcase NagJ</fullName>
        <ecNumber evidence="6">3.2.1.169</ecNumber>
    </submittedName>
</protein>
<comment type="subcellular location">
    <subcellularLocation>
        <location evidence="1">Cell envelope</location>
    </subcellularLocation>
</comment>
<reference evidence="6 7" key="1">
    <citation type="submission" date="2019-10" db="EMBL/GenBank/DDBJ databases">
        <authorList>
            <person name="Wolf R A."/>
        </authorList>
    </citation>
    <scope>NUCLEOTIDE SEQUENCE [LARGE SCALE GENOMIC DNA]</scope>
    <source>
        <strain evidence="6">Collinsella_aerofaciens_MC2</strain>
    </source>
</reference>
<dbReference type="InterPro" id="IPR042229">
    <property type="entry name" value="Listeria/Bacterioides_rpt_sf"/>
</dbReference>
<feature type="compositionally biased region" description="Gly residues" evidence="2">
    <location>
        <begin position="1733"/>
        <end position="1749"/>
    </location>
</feature>
<dbReference type="Gene3D" id="2.60.40.4270">
    <property type="entry name" value="Listeria-Bacteroides repeat domain"/>
    <property type="match status" value="1"/>
</dbReference>
<keyword evidence="3" id="KW-0812">Transmembrane</keyword>
<feature type="region of interest" description="Disordered" evidence="2">
    <location>
        <begin position="1732"/>
        <end position="1770"/>
    </location>
</feature>
<feature type="signal peptide" evidence="4">
    <location>
        <begin position="1"/>
        <end position="28"/>
    </location>
</feature>
<dbReference type="EMBL" id="CABWIE010000019">
    <property type="protein sequence ID" value="VWL94924.1"/>
    <property type="molecule type" value="Genomic_DNA"/>
</dbReference>
<evidence type="ECO:0000256" key="4">
    <source>
        <dbReference type="SAM" id="SignalP"/>
    </source>
</evidence>
<evidence type="ECO:0000313" key="7">
    <source>
        <dbReference type="Proteomes" id="UP000361836"/>
    </source>
</evidence>
<dbReference type="Gene3D" id="2.60.120.200">
    <property type="match status" value="1"/>
</dbReference>
<evidence type="ECO:0000313" key="6">
    <source>
        <dbReference type="EMBL" id="VWL94924.1"/>
    </source>
</evidence>
<dbReference type="SUPFAM" id="SSF49899">
    <property type="entry name" value="Concanavalin A-like lectins/glucanases"/>
    <property type="match status" value="1"/>
</dbReference>
<dbReference type="EC" id="3.2.1.169" evidence="6"/>
<evidence type="ECO:0000256" key="3">
    <source>
        <dbReference type="SAM" id="Phobius"/>
    </source>
</evidence>
<evidence type="ECO:0000256" key="1">
    <source>
        <dbReference type="ARBA" id="ARBA00004196"/>
    </source>
</evidence>
<keyword evidence="3" id="KW-0472">Membrane</keyword>
<dbReference type="GO" id="GO:0030313">
    <property type="term" value="C:cell envelope"/>
    <property type="evidence" value="ECO:0007669"/>
    <property type="project" value="UniProtKB-SubCell"/>
</dbReference>
<dbReference type="GO" id="GO:0102571">
    <property type="term" value="F:[protein]-3-O-(N-acetyl-D-glucosaminyl)-L-serine/L-threonine O-N-acetyl-alpha-D-glucosaminase activity"/>
    <property type="evidence" value="ECO:0007669"/>
    <property type="project" value="UniProtKB-EC"/>
</dbReference>
<keyword evidence="6" id="KW-0326">Glycosidase</keyword>
<feature type="compositionally biased region" description="Basic and acidic residues" evidence="2">
    <location>
        <begin position="1752"/>
        <end position="1770"/>
    </location>
</feature>
<dbReference type="SUPFAM" id="SSF49785">
    <property type="entry name" value="Galactose-binding domain-like"/>
    <property type="match status" value="3"/>
</dbReference>
<dbReference type="InterPro" id="IPR008979">
    <property type="entry name" value="Galactose-bd-like_sf"/>
</dbReference>
<evidence type="ECO:0000259" key="5">
    <source>
        <dbReference type="PROSITE" id="PS50022"/>
    </source>
</evidence>
<dbReference type="InterPro" id="IPR000421">
    <property type="entry name" value="FA58C"/>
</dbReference>
<feature type="transmembrane region" description="Helical" evidence="3">
    <location>
        <begin position="1780"/>
        <end position="1800"/>
    </location>
</feature>
<proteinExistence type="predicted"/>
<sequence>MLKKRYLVAAVFAVAGFLGLSAPPAALAAGYGNVVVNESNGNVTIGNNAISRTFSTAAGKLKTVEINNKLASTTLVPGSGSEEFVIQSLAEATRLEPAGALTSVRPTAVTVAGSSVDTSEAALASKAIDEDAGTYWASSAEAAGTANLIVDFGGTKTIASVSYTPRHHESVGYNCTGRVKTYKLEYQMADGTWATLVENGTMNDTGTTVIKFAAVQGKAVRLTGLTTYHWQPFNENKYMNVAELDVLDASDNSVVHGSKGWTVTGTSVATNEGGGYEALVDGDFTTYYHSRYGAGEGDTKKLPVDLTIDRGEGAKSSFQTVGYAGRNVKGANGTFKKFAVYVSDSKDGLFDDSNKKGTFSVDLSSSYNDDGTCKMTYFGLDKVQTGRYVGIRVLEAQGGSFASGAELDLYQEKFDTFENASGKPQLKTSNLELDGPVQVSDTTATINDVEKSGKMLTFTFKPVQFGNGLATVTEKVVMYDDDHFMRKFLEVNSEDKDIRFNYIDGEHLNVKDASYTWTIPTGKGGVVEMTEARANLGQPIYVNGLFLGSEFPETDTQIVDDLGRMRYWTGKNFTDFERDGQLTSDGKYVSWQTVVGATHSDGSNNDVVRTDFYSYIKGISKPSEFRIQYNSWFDNMMLIDENNILDSFKAVDKNLSSTGVRPLDSYVVDDGWNNYNNTEASVDLGRSGTGKNTDGFWTFNSKFPNKLTTSSSLVEKLGSNFGVWVGPRGGYNFYGQLADIISKAGNGSAAGGSIDVADQRYVDNFQNLALQWMADYGVNYWKWDGYADNAQYNAFSQGEGVVGYDENHHHMYGGPNGFYHATDLWEKWIVLFENVWDKADDLGIDNLWVSLTCYVNPSPWFLQWSNSVWIQCTHDRGEVSNSTLNNKMDNMLSYRDGAYYDFVKNHDFQFPLSNLYNHDPIYGKEGTGISANSMNGAQFRNYLYMMATRGTSFWELYYSDSLLDDEKYLVNADFLEWAETNFDKLQNAKMIGGVPASGVKLGGISGAGTQDAYGFACFNSKGDEGIISMRNPSASEKTITFKLDAGVGASHAGTFKRSIVESYTSDGSALGASKDSYAQGDTVTVTLKPGETQIWNLSQKGDTEAPKLDTMYVKGVKSLRVQASKHVTNAQFTVTVDGKQVECENVEASADMRTFDIKLKNGVKNGSKIEVVAAQGQDACGNSLEGSVSGIYHKDGVIASAATSAGGELSDAENSVEGKNGFTVATNVSDAAASTVLLSQGDEWKLGIDNDGKAYFTVDGTTATSDVTVAGGSVTVAGVRENNGMLKIYVDGELAGSAYLGENNADHAVSTGAITAGGGAKQSSLAVYDHALGYDEVPTSALAELIETVEAKKDQVSDASWANADMDNLIDQAKAALKGDAAAKKTAYDNLYAGYLKLVPANKTVNLALGKVPTAAWVDGDTTTPVTNSDASRALTVATDGNNADTNGYCIFGNDGKEAGSYMQVDLGSDYEITGVNLWRYWADSRTYKATALVVASKSDFSDAQVLYYSGDSDVFGLGEDPKDSLYAETAAGKQLFDASGSTAAATARYVRLYASGVKGTGVSKENHVVELQVFGVTKQNDPYGLNGENGLLSLIARAETAQKNADSYESVDGLVDPLQSAHNVIDRINAGQDVTFGEVQDATDSLKAALDALVAKAPVKKVTVTFDDGCGNTSTVELDEGGRVAKPVNPTREGYDFVGWYADKDGEYAFDFDAAVNADTTLYAKWIKKQTGGSGSGAGGENGSGNGGASTDKDTTGSQNKGDKKGAKVDLPRAGDDSLFFAGLALCVGAAAIAASRLLKRRSER</sequence>
<dbReference type="Proteomes" id="UP000361836">
    <property type="component" value="Unassembled WGS sequence"/>
</dbReference>
<keyword evidence="3" id="KW-1133">Transmembrane helix</keyword>
<dbReference type="InterPro" id="IPR013320">
    <property type="entry name" value="ConA-like_dom_sf"/>
</dbReference>
<dbReference type="Pfam" id="PF00754">
    <property type="entry name" value="F5_F8_type_C"/>
    <property type="match status" value="1"/>
</dbReference>
<dbReference type="Gene3D" id="3.20.20.70">
    <property type="entry name" value="Aldolase class I"/>
    <property type="match status" value="1"/>
</dbReference>
<dbReference type="InterPro" id="IPR017853">
    <property type="entry name" value="GH"/>
</dbReference>
<dbReference type="Gene3D" id="2.60.120.260">
    <property type="entry name" value="Galactose-binding domain-like"/>
    <property type="match status" value="3"/>
</dbReference>
<dbReference type="SUPFAM" id="SSF51445">
    <property type="entry name" value="(Trans)glycosidases"/>
    <property type="match status" value="1"/>
</dbReference>
<keyword evidence="7" id="KW-1185">Reference proteome</keyword>
<accession>A0A5K1IZT9</accession>
<dbReference type="InterPro" id="IPR013378">
    <property type="entry name" value="InlB-like_B-rpt"/>
</dbReference>
<dbReference type="NCBIfam" id="TIGR02543">
    <property type="entry name" value="List_Bact_rpt"/>
    <property type="match status" value="1"/>
</dbReference>